<dbReference type="Gene3D" id="2.60.120.280">
    <property type="entry name" value="Regulatory protein AraC"/>
    <property type="match status" value="1"/>
</dbReference>
<keyword evidence="4" id="KW-1185">Reference proteome</keyword>
<dbReference type="Proteomes" id="UP000321291">
    <property type="component" value="Chromosome"/>
</dbReference>
<evidence type="ECO:0000256" key="1">
    <source>
        <dbReference type="ARBA" id="ARBA00023125"/>
    </source>
</evidence>
<proteinExistence type="predicted"/>
<dbReference type="GO" id="GO:0003677">
    <property type="term" value="F:DNA binding"/>
    <property type="evidence" value="ECO:0007669"/>
    <property type="project" value="UniProtKB-KW"/>
</dbReference>
<evidence type="ECO:0000313" key="3">
    <source>
        <dbReference type="EMBL" id="QEC70676.1"/>
    </source>
</evidence>
<dbReference type="InterPro" id="IPR003313">
    <property type="entry name" value="AraC-bd"/>
</dbReference>
<reference evidence="3 4" key="1">
    <citation type="journal article" date="2017" name="Int. J. Syst. Evol. Microbiol.">
        <title>Arachidicoccus ginsenosidivorans sp. nov., with ginsenoside-converting activity isolated from ginseng cultivating soil.</title>
        <authorList>
            <person name="Siddiqi M.Z."/>
            <person name="Aslam Z."/>
            <person name="Im W.T."/>
        </authorList>
    </citation>
    <scope>NUCLEOTIDE SEQUENCE [LARGE SCALE GENOMIC DNA]</scope>
    <source>
        <strain evidence="3 4">Gsoil 809</strain>
    </source>
</reference>
<dbReference type="EMBL" id="CP042434">
    <property type="protein sequence ID" value="QEC70676.1"/>
    <property type="molecule type" value="Genomic_DNA"/>
</dbReference>
<evidence type="ECO:0000259" key="2">
    <source>
        <dbReference type="Pfam" id="PF02311"/>
    </source>
</evidence>
<dbReference type="AlphaFoldDB" id="A0A5B8VJB1"/>
<feature type="domain" description="AraC-type arabinose-binding/dimerisation" evidence="2">
    <location>
        <begin position="59"/>
        <end position="173"/>
    </location>
</feature>
<gene>
    <name evidence="3" type="ORF">FSB73_02185</name>
</gene>
<dbReference type="RefSeq" id="WP_146779938.1">
    <property type="nucleotide sequence ID" value="NZ_CP042434.1"/>
</dbReference>
<dbReference type="Pfam" id="PF02311">
    <property type="entry name" value="AraC_binding"/>
    <property type="match status" value="1"/>
</dbReference>
<keyword evidence="1" id="KW-0238">DNA-binding</keyword>
<name>A0A5B8VJB1_9BACT</name>
<dbReference type="SUPFAM" id="SSF51215">
    <property type="entry name" value="Regulatory protein AraC"/>
    <property type="match status" value="1"/>
</dbReference>
<sequence length="199" mass="22977">MHNKYFNGVKYLTINDNDLKWGLTTTTVGFQSIKPSQDYPTKEHPSPYYFYPDYGRILQEFQLIYVTKGKGSFKSAQSDATAIEEGSIIFLFPDEWHTYRPSAKEGWDAYWIGFKGLIAGNLLDKQFLQKRAPIQNIGHNEQMVNLFQQALDIASREQTSFQPLLSGITMHLLGLIHYTVKMMLLRTRKSSIKLIRRAC</sequence>
<dbReference type="OrthoDB" id="9782911at2"/>
<evidence type="ECO:0000313" key="4">
    <source>
        <dbReference type="Proteomes" id="UP000321291"/>
    </source>
</evidence>
<dbReference type="InterPro" id="IPR037923">
    <property type="entry name" value="HTH-like"/>
</dbReference>
<dbReference type="GO" id="GO:0006355">
    <property type="term" value="P:regulation of DNA-templated transcription"/>
    <property type="evidence" value="ECO:0007669"/>
    <property type="project" value="InterPro"/>
</dbReference>
<protein>
    <recommendedName>
        <fullName evidence="2">AraC-type arabinose-binding/dimerisation domain-containing protein</fullName>
    </recommendedName>
</protein>
<dbReference type="KEGG" id="agi:FSB73_02185"/>
<accession>A0A5B8VJB1</accession>
<organism evidence="3 4">
    <name type="scientific">Arachidicoccus ginsenosidivorans</name>
    <dbReference type="NCBI Taxonomy" id="496057"/>
    <lineage>
        <taxon>Bacteria</taxon>
        <taxon>Pseudomonadati</taxon>
        <taxon>Bacteroidota</taxon>
        <taxon>Chitinophagia</taxon>
        <taxon>Chitinophagales</taxon>
        <taxon>Chitinophagaceae</taxon>
        <taxon>Arachidicoccus</taxon>
    </lineage>
</organism>